<dbReference type="EMBL" id="DF973135">
    <property type="protein sequence ID" value="GAU13301.1"/>
    <property type="molecule type" value="Genomic_DNA"/>
</dbReference>
<reference evidence="3" key="1">
    <citation type="journal article" date="2017" name="Front. Plant Sci.">
        <title>Climate Clever Clovers: New Paradigm to Reduce the Environmental Footprint of Ruminants by Breeding Low Methanogenic Forages Utilizing Haplotype Variation.</title>
        <authorList>
            <person name="Kaur P."/>
            <person name="Appels R."/>
            <person name="Bayer P.E."/>
            <person name="Keeble-Gagnere G."/>
            <person name="Wang J."/>
            <person name="Hirakawa H."/>
            <person name="Shirasawa K."/>
            <person name="Vercoe P."/>
            <person name="Stefanova K."/>
            <person name="Durmic Z."/>
            <person name="Nichols P."/>
            <person name="Revell C."/>
            <person name="Isobe S.N."/>
            <person name="Edwards D."/>
            <person name="Erskine W."/>
        </authorList>
    </citation>
    <scope>NUCLEOTIDE SEQUENCE [LARGE SCALE GENOMIC DNA]</scope>
    <source>
        <strain evidence="3">cv. Daliak</strain>
    </source>
</reference>
<evidence type="ECO:0000313" key="2">
    <source>
        <dbReference type="EMBL" id="GAU13301.1"/>
    </source>
</evidence>
<feature type="signal peptide" evidence="1">
    <location>
        <begin position="1"/>
        <end position="19"/>
    </location>
</feature>
<sequence>MNVTLIASPLLWWIDESCALLSSASIEQLVATITPQIRRLLDSARTINYELSESMKIDC</sequence>
<gene>
    <name evidence="2" type="ORF">TSUD_42550</name>
</gene>
<name>A0A2Z6MEH6_TRISU</name>
<accession>A0A2Z6MEH6</accession>
<dbReference type="Proteomes" id="UP000242715">
    <property type="component" value="Unassembled WGS sequence"/>
</dbReference>
<organism evidence="2 3">
    <name type="scientific">Trifolium subterraneum</name>
    <name type="common">Subterranean clover</name>
    <dbReference type="NCBI Taxonomy" id="3900"/>
    <lineage>
        <taxon>Eukaryota</taxon>
        <taxon>Viridiplantae</taxon>
        <taxon>Streptophyta</taxon>
        <taxon>Embryophyta</taxon>
        <taxon>Tracheophyta</taxon>
        <taxon>Spermatophyta</taxon>
        <taxon>Magnoliopsida</taxon>
        <taxon>eudicotyledons</taxon>
        <taxon>Gunneridae</taxon>
        <taxon>Pentapetalae</taxon>
        <taxon>rosids</taxon>
        <taxon>fabids</taxon>
        <taxon>Fabales</taxon>
        <taxon>Fabaceae</taxon>
        <taxon>Papilionoideae</taxon>
        <taxon>50 kb inversion clade</taxon>
        <taxon>NPAAA clade</taxon>
        <taxon>Hologalegina</taxon>
        <taxon>IRL clade</taxon>
        <taxon>Trifolieae</taxon>
        <taxon>Trifolium</taxon>
    </lineage>
</organism>
<dbReference type="OrthoDB" id="47059at2759"/>
<keyword evidence="3" id="KW-1185">Reference proteome</keyword>
<keyword evidence="1" id="KW-0732">Signal</keyword>
<proteinExistence type="predicted"/>
<evidence type="ECO:0000313" key="3">
    <source>
        <dbReference type="Proteomes" id="UP000242715"/>
    </source>
</evidence>
<feature type="chain" id="PRO_5016410168" evidence="1">
    <location>
        <begin position="20"/>
        <end position="59"/>
    </location>
</feature>
<protein>
    <submittedName>
        <fullName evidence="2">Uncharacterized protein</fullName>
    </submittedName>
</protein>
<dbReference type="AlphaFoldDB" id="A0A2Z6MEH6"/>
<evidence type="ECO:0000256" key="1">
    <source>
        <dbReference type="SAM" id="SignalP"/>
    </source>
</evidence>